<dbReference type="InterPro" id="IPR035906">
    <property type="entry name" value="MetI-like_sf"/>
</dbReference>
<protein>
    <submittedName>
        <fullName evidence="8">Polar amino acid transport system permease protein</fullName>
    </submittedName>
</protein>
<feature type="transmembrane region" description="Helical" evidence="6">
    <location>
        <begin position="69"/>
        <end position="96"/>
    </location>
</feature>
<feature type="domain" description="ABC transmembrane type-1" evidence="7">
    <location>
        <begin position="72"/>
        <end position="279"/>
    </location>
</feature>
<keyword evidence="4 6" id="KW-1133">Transmembrane helix</keyword>
<keyword evidence="9" id="KW-1185">Reference proteome</keyword>
<comment type="similarity">
    <text evidence="6">Belongs to the binding-protein-dependent transport system permease family.</text>
</comment>
<dbReference type="GO" id="GO:0005886">
    <property type="term" value="C:plasma membrane"/>
    <property type="evidence" value="ECO:0007669"/>
    <property type="project" value="UniProtKB-SubCell"/>
</dbReference>
<feature type="transmembrane region" description="Helical" evidence="6">
    <location>
        <begin position="31"/>
        <end position="49"/>
    </location>
</feature>
<keyword evidence="3" id="KW-0029">Amino-acid transport</keyword>
<feature type="transmembrane region" description="Helical" evidence="6">
    <location>
        <begin position="260"/>
        <end position="282"/>
    </location>
</feature>
<accession>A0A318RE97</accession>
<dbReference type="SUPFAM" id="SSF161098">
    <property type="entry name" value="MetI-like"/>
    <property type="match status" value="1"/>
</dbReference>
<dbReference type="EMBL" id="QJSP01000023">
    <property type="protein sequence ID" value="PYE12321.1"/>
    <property type="molecule type" value="Genomic_DNA"/>
</dbReference>
<gene>
    <name evidence="8" type="ORF">DFR67_12346</name>
</gene>
<dbReference type="PANTHER" id="PTHR30614">
    <property type="entry name" value="MEMBRANE COMPONENT OF AMINO ACID ABC TRANSPORTER"/>
    <property type="match status" value="1"/>
</dbReference>
<evidence type="ECO:0000313" key="8">
    <source>
        <dbReference type="EMBL" id="PYE12321.1"/>
    </source>
</evidence>
<dbReference type="Pfam" id="PF00528">
    <property type="entry name" value="BPD_transp_1"/>
    <property type="match status" value="1"/>
</dbReference>
<feature type="transmembrane region" description="Helical" evidence="6">
    <location>
        <begin position="154"/>
        <end position="174"/>
    </location>
</feature>
<dbReference type="Gene3D" id="1.10.3720.10">
    <property type="entry name" value="MetI-like"/>
    <property type="match status" value="1"/>
</dbReference>
<dbReference type="PANTHER" id="PTHR30614:SF0">
    <property type="entry name" value="L-CYSTINE TRANSPORT SYSTEM PERMEASE PROTEIN TCYL"/>
    <property type="match status" value="1"/>
</dbReference>
<reference evidence="8 9" key="1">
    <citation type="submission" date="2018-06" db="EMBL/GenBank/DDBJ databases">
        <title>Genomic Encyclopedia of Type Strains, Phase IV (KMG-IV): sequencing the most valuable type-strain genomes for metagenomic binning, comparative biology and taxonomic classification.</title>
        <authorList>
            <person name="Goeker M."/>
        </authorList>
    </citation>
    <scope>NUCLEOTIDE SEQUENCE [LARGE SCALE GENOMIC DNA]</scope>
    <source>
        <strain evidence="8 9">DSM 45521</strain>
    </source>
</reference>
<feature type="transmembrane region" description="Helical" evidence="6">
    <location>
        <begin position="108"/>
        <end position="134"/>
    </location>
</feature>
<evidence type="ECO:0000256" key="3">
    <source>
        <dbReference type="ARBA" id="ARBA00022970"/>
    </source>
</evidence>
<name>A0A318RE97_WILLI</name>
<organism evidence="8 9">
    <name type="scientific">Williamsia limnetica</name>
    <dbReference type="NCBI Taxonomy" id="882452"/>
    <lineage>
        <taxon>Bacteria</taxon>
        <taxon>Bacillati</taxon>
        <taxon>Actinomycetota</taxon>
        <taxon>Actinomycetes</taxon>
        <taxon>Mycobacteriales</taxon>
        <taxon>Nocardiaceae</taxon>
        <taxon>Williamsia</taxon>
    </lineage>
</organism>
<dbReference type="GO" id="GO:0006865">
    <property type="term" value="P:amino acid transport"/>
    <property type="evidence" value="ECO:0007669"/>
    <property type="project" value="UniProtKB-KW"/>
</dbReference>
<evidence type="ECO:0000259" key="7">
    <source>
        <dbReference type="PROSITE" id="PS50928"/>
    </source>
</evidence>
<evidence type="ECO:0000256" key="4">
    <source>
        <dbReference type="ARBA" id="ARBA00022989"/>
    </source>
</evidence>
<sequence length="294" mass="32124">MSSVSMDQPVSMDKSAPEAIPVRRTKPISHWLWGLLALVLVVVAAIGVANNKNLDYGVVGHYMFNSNILHGLLLTLVLAISAEVLATIIGIVVAYGRLSSKPVFRTICWVYTWVFRSVPTIVQILILGNIALFIPSITIRIPLTDVTVLDADTNSLISSFAAALIALALHDGAYNAEIFRSGITAIGRGQYEASNALGLTWWQMQRKVVLPQAVRIVIPPYTSQFITLIKLTSLVSVLAVGDLLTEAQNISNNNQRTIELLIVASVWFLLVTSIASVGQYFIEKRLGRSTRRAV</sequence>
<keyword evidence="2 6" id="KW-0812">Transmembrane</keyword>
<evidence type="ECO:0000256" key="2">
    <source>
        <dbReference type="ARBA" id="ARBA00022692"/>
    </source>
</evidence>
<evidence type="ECO:0000313" key="9">
    <source>
        <dbReference type="Proteomes" id="UP000247591"/>
    </source>
</evidence>
<comment type="caution">
    <text evidence="8">The sequence shown here is derived from an EMBL/GenBank/DDBJ whole genome shotgun (WGS) entry which is preliminary data.</text>
</comment>
<keyword evidence="6" id="KW-0813">Transport</keyword>
<dbReference type="AlphaFoldDB" id="A0A318RE97"/>
<comment type="subcellular location">
    <subcellularLocation>
        <location evidence="6">Cell membrane</location>
        <topology evidence="6">Multi-pass membrane protein</topology>
    </subcellularLocation>
    <subcellularLocation>
        <location evidence="1">Membrane</location>
        <topology evidence="1">Multi-pass membrane protein</topology>
    </subcellularLocation>
</comment>
<dbReference type="OrthoDB" id="92598at2"/>
<dbReference type="CDD" id="cd06261">
    <property type="entry name" value="TM_PBP2"/>
    <property type="match status" value="1"/>
</dbReference>
<dbReference type="RefSeq" id="WP_110472542.1">
    <property type="nucleotide sequence ID" value="NZ_QJSP01000023.1"/>
</dbReference>
<dbReference type="PROSITE" id="PS50928">
    <property type="entry name" value="ABC_TM1"/>
    <property type="match status" value="1"/>
</dbReference>
<dbReference type="GO" id="GO:0055085">
    <property type="term" value="P:transmembrane transport"/>
    <property type="evidence" value="ECO:0007669"/>
    <property type="project" value="InterPro"/>
</dbReference>
<evidence type="ECO:0000256" key="5">
    <source>
        <dbReference type="ARBA" id="ARBA00023136"/>
    </source>
</evidence>
<evidence type="ECO:0000256" key="6">
    <source>
        <dbReference type="RuleBase" id="RU363032"/>
    </source>
</evidence>
<dbReference type="Proteomes" id="UP000247591">
    <property type="component" value="Unassembled WGS sequence"/>
</dbReference>
<dbReference type="InterPro" id="IPR043429">
    <property type="entry name" value="ArtM/GltK/GlnP/TcyL/YhdX-like"/>
</dbReference>
<proteinExistence type="inferred from homology"/>
<keyword evidence="5 6" id="KW-0472">Membrane</keyword>
<evidence type="ECO:0000256" key="1">
    <source>
        <dbReference type="ARBA" id="ARBA00004141"/>
    </source>
</evidence>
<dbReference type="InterPro" id="IPR000515">
    <property type="entry name" value="MetI-like"/>
</dbReference>